<evidence type="ECO:0000256" key="1">
    <source>
        <dbReference type="SAM" id="MobiDB-lite"/>
    </source>
</evidence>
<dbReference type="RefSeq" id="WP_289457888.1">
    <property type="nucleotide sequence ID" value="NZ_JAUCML010000002.1"/>
</dbReference>
<keyword evidence="2" id="KW-1133">Transmembrane helix</keyword>
<feature type="compositionally biased region" description="Polar residues" evidence="1">
    <location>
        <begin position="58"/>
        <end position="68"/>
    </location>
</feature>
<keyword evidence="3" id="KW-0732">Signal</keyword>
<keyword evidence="2" id="KW-0812">Transmembrane</keyword>
<feature type="region of interest" description="Disordered" evidence="1">
    <location>
        <begin position="37"/>
        <end position="167"/>
    </location>
</feature>
<evidence type="ECO:0000313" key="4">
    <source>
        <dbReference type="EMBL" id="MDM7884409.1"/>
    </source>
</evidence>
<dbReference type="EMBL" id="JAUCML010000002">
    <property type="protein sequence ID" value="MDM7884409.1"/>
    <property type="molecule type" value="Genomic_DNA"/>
</dbReference>
<feature type="compositionally biased region" description="Low complexity" evidence="1">
    <location>
        <begin position="71"/>
        <end position="126"/>
    </location>
</feature>
<proteinExistence type="predicted"/>
<organism evidence="4 5">
    <name type="scientific">Curtobacterium citri</name>
    <dbReference type="NCBI Taxonomy" id="3055139"/>
    <lineage>
        <taxon>Bacteria</taxon>
        <taxon>Bacillati</taxon>
        <taxon>Actinomycetota</taxon>
        <taxon>Actinomycetes</taxon>
        <taxon>Micrococcales</taxon>
        <taxon>Microbacteriaceae</taxon>
        <taxon>Curtobacterium</taxon>
    </lineage>
</organism>
<feature type="transmembrane region" description="Helical" evidence="2">
    <location>
        <begin position="432"/>
        <end position="451"/>
    </location>
</feature>
<dbReference type="InterPro" id="IPR013783">
    <property type="entry name" value="Ig-like_fold"/>
</dbReference>
<comment type="caution">
    <text evidence="4">The sequence shown here is derived from an EMBL/GenBank/DDBJ whole genome shotgun (WGS) entry which is preliminary data.</text>
</comment>
<feature type="compositionally biased region" description="Low complexity" evidence="1">
    <location>
        <begin position="355"/>
        <end position="368"/>
    </location>
</feature>
<evidence type="ECO:0000256" key="3">
    <source>
        <dbReference type="SAM" id="SignalP"/>
    </source>
</evidence>
<gene>
    <name evidence="4" type="ORF">QUG92_04770</name>
</gene>
<keyword evidence="2" id="KW-0472">Membrane</keyword>
<feature type="compositionally biased region" description="Low complexity" evidence="1">
    <location>
        <begin position="37"/>
        <end position="57"/>
    </location>
</feature>
<feature type="chain" id="PRO_5046313033" description="Gram-positive cocci surface proteins LPxTG domain-containing protein" evidence="3">
    <location>
        <begin position="34"/>
        <end position="461"/>
    </location>
</feature>
<feature type="signal peptide" evidence="3">
    <location>
        <begin position="1"/>
        <end position="33"/>
    </location>
</feature>
<accession>A0ABT7T499</accession>
<evidence type="ECO:0000313" key="5">
    <source>
        <dbReference type="Proteomes" id="UP001237823"/>
    </source>
</evidence>
<sequence length="461" mass="44923">MKSVPSCRSLALITAATGTVLVTTAFGVLPATAATDVPEPVSASTVSSPSAPDTVTTGSATAVPSTDQGGAAAAPVAVPSTPAAVSTEAPAPAATTGTAPAAPAAPATTPAAPATGTGTDTDTTAPPATPAAPAPAASAPASASASASASAPSYSEGTSESSPRVLPTVTAGGTVAADLRAQDARGAIYTLTETDGSPARLNEGLTFRNGFLRGTATVAGTFTLRVTATTAGGTATQWIRQTVEPAAVVGVGVVVHGVPAAADGSYTWVEGDQTGSPIPIAVVPGGSITLVPWTIDAHGNTVQATDRAQVWASDDADRVEQGPDGFTVTFATAATHTVWVSVDGVCAEFSVAVADEPAGPTTPTEPTTPADPTPAEPTPADPAPAAPVDTTPQDGGIVPVVRVTPTASDALAPVATRTTPAHALAYTGADTAAPVGWAAGLLAVGAALLGLRRVRRSRHRA</sequence>
<feature type="compositionally biased region" description="Pro residues" evidence="1">
    <location>
        <begin position="369"/>
        <end position="385"/>
    </location>
</feature>
<reference evidence="4 5" key="1">
    <citation type="submission" date="2023-06" db="EMBL/GenBank/DDBJ databases">
        <authorList>
            <person name="Feng G."/>
            <person name="Li J."/>
            <person name="Zhu H."/>
        </authorList>
    </citation>
    <scope>NUCLEOTIDE SEQUENCE [LARGE SCALE GENOMIC DNA]</scope>
    <source>
        <strain evidence="4 5">RHCKG23</strain>
    </source>
</reference>
<evidence type="ECO:0000256" key="2">
    <source>
        <dbReference type="SAM" id="Phobius"/>
    </source>
</evidence>
<name>A0ABT7T499_9MICO</name>
<keyword evidence="5" id="KW-1185">Reference proteome</keyword>
<dbReference type="Proteomes" id="UP001237823">
    <property type="component" value="Unassembled WGS sequence"/>
</dbReference>
<evidence type="ECO:0008006" key="6">
    <source>
        <dbReference type="Google" id="ProtNLM"/>
    </source>
</evidence>
<protein>
    <recommendedName>
        <fullName evidence="6">Gram-positive cocci surface proteins LPxTG domain-containing protein</fullName>
    </recommendedName>
</protein>
<dbReference type="Gene3D" id="2.60.40.10">
    <property type="entry name" value="Immunoglobulins"/>
    <property type="match status" value="1"/>
</dbReference>
<feature type="compositionally biased region" description="Low complexity" evidence="1">
    <location>
        <begin position="134"/>
        <end position="153"/>
    </location>
</feature>
<feature type="region of interest" description="Disordered" evidence="1">
    <location>
        <begin position="355"/>
        <end position="393"/>
    </location>
</feature>